<dbReference type="EMBL" id="BA000012">
    <property type="protein sequence ID" value="BAB47754.1"/>
    <property type="molecule type" value="Genomic_DNA"/>
</dbReference>
<evidence type="ECO:0000313" key="2">
    <source>
        <dbReference type="Proteomes" id="UP000000552"/>
    </source>
</evidence>
<accession>Q98NK7</accession>
<reference evidence="1 2" key="1">
    <citation type="journal article" date="2000" name="DNA Res.">
        <title>Complete genome structure of the nitrogen-fixing symbiotic bacterium Mesorhizobium loti.</title>
        <authorList>
            <person name="Kaneko T."/>
            <person name="Nakamura Y."/>
            <person name="Sato S."/>
            <person name="Asamizu E."/>
            <person name="Kato T."/>
            <person name="Sasamoto S."/>
            <person name="Watanabe A."/>
            <person name="Idesawa K."/>
            <person name="Ishikawa A."/>
            <person name="Kawashima K."/>
            <person name="Kimura T."/>
            <person name="Kishida Y."/>
            <person name="Kiyokawa C."/>
            <person name="Kohara M."/>
            <person name="Matsumoto M."/>
            <person name="Matsuno A."/>
            <person name="Mochizuki Y."/>
            <person name="Nakayama S."/>
            <person name="Nakazaki N."/>
            <person name="Shimpo S."/>
            <person name="Sugimoto M."/>
            <person name="Takeuchi C."/>
            <person name="Yamada M."/>
            <person name="Tabata S."/>
        </authorList>
    </citation>
    <scope>NUCLEOTIDE SEQUENCE [LARGE SCALE GENOMIC DNA]</scope>
    <source>
        <strain evidence="2">LMG 29417 / CECT 9101 / MAFF 303099</strain>
    </source>
</reference>
<dbReference type="Proteomes" id="UP000000552">
    <property type="component" value="Chromosome"/>
</dbReference>
<gene>
    <name evidence="1" type="ordered locus">msr0098</name>
</gene>
<dbReference type="AlphaFoldDB" id="Q98NK7"/>
<sequence>MFLRARPGEHFREETHESGSWLVLHASQYR</sequence>
<protein>
    <submittedName>
        <fullName evidence="1">Msr0098 protein</fullName>
    </submittedName>
</protein>
<dbReference type="HOGENOM" id="CLU_3405101_0_0_5"/>
<proteinExistence type="predicted"/>
<organism evidence="1 2">
    <name type="scientific">Mesorhizobium japonicum (strain LMG 29417 / CECT 9101 / MAFF 303099)</name>
    <name type="common">Mesorhizobium loti (strain MAFF 303099)</name>
    <dbReference type="NCBI Taxonomy" id="266835"/>
    <lineage>
        <taxon>Bacteria</taxon>
        <taxon>Pseudomonadati</taxon>
        <taxon>Pseudomonadota</taxon>
        <taxon>Alphaproteobacteria</taxon>
        <taxon>Hyphomicrobiales</taxon>
        <taxon>Phyllobacteriaceae</taxon>
        <taxon>Mesorhizobium</taxon>
    </lineage>
</organism>
<dbReference type="KEGG" id="mlo:msr0098"/>
<evidence type="ECO:0000313" key="1">
    <source>
        <dbReference type="EMBL" id="BAB47754.1"/>
    </source>
</evidence>
<name>Q98NK7_RHILO</name>